<protein>
    <recommendedName>
        <fullName evidence="3">HEAT repeat domain-containing protein</fullName>
    </recommendedName>
</protein>
<reference evidence="1 2" key="1">
    <citation type="journal article" date="2015" name="Microbiome">
        <title>Genomic resolution of linkages in carbon, nitrogen, and sulfur cycling among widespread estuary sediment bacteria.</title>
        <authorList>
            <person name="Baker B.J."/>
            <person name="Lazar C.S."/>
            <person name="Teske A.P."/>
            <person name="Dick G.J."/>
        </authorList>
    </citation>
    <scope>NUCLEOTIDE SEQUENCE [LARGE SCALE GENOMIC DNA]</scope>
    <source>
        <strain evidence="1">SM23_60</strain>
    </source>
</reference>
<organism evidence="1 2">
    <name type="scientific">candidate division WOR_3 bacterium SM23_60</name>
    <dbReference type="NCBI Taxonomy" id="1703780"/>
    <lineage>
        <taxon>Bacteria</taxon>
        <taxon>Bacteria division WOR-3</taxon>
    </lineage>
</organism>
<name>A0A0S8GGK2_UNCW3</name>
<sequence>NPRVRVKALQALTRISYPQLAQQLIRRIKSKSFRSLDFPEQKEYFSCLIANGSKEVAKELEKILCKWVLFGRKRYQTMRELAAVALASMNNPDSLAILQKGLKKRNKHIRRACAMALKQK</sequence>
<gene>
    <name evidence="1" type="ORF">AMJ87_08315</name>
</gene>
<dbReference type="AlphaFoldDB" id="A0A0S8GGK2"/>
<comment type="caution">
    <text evidence="1">The sequence shown here is derived from an EMBL/GenBank/DDBJ whole genome shotgun (WGS) entry which is preliminary data.</text>
</comment>
<dbReference type="InterPro" id="IPR016024">
    <property type="entry name" value="ARM-type_fold"/>
</dbReference>
<feature type="non-terminal residue" evidence="1">
    <location>
        <position position="1"/>
    </location>
</feature>
<dbReference type="Proteomes" id="UP000051096">
    <property type="component" value="Unassembled WGS sequence"/>
</dbReference>
<dbReference type="EMBL" id="LJUO01000081">
    <property type="protein sequence ID" value="KPK70730.1"/>
    <property type="molecule type" value="Genomic_DNA"/>
</dbReference>
<dbReference type="InterPro" id="IPR011989">
    <property type="entry name" value="ARM-like"/>
</dbReference>
<accession>A0A0S8GGK2</accession>
<evidence type="ECO:0008006" key="3">
    <source>
        <dbReference type="Google" id="ProtNLM"/>
    </source>
</evidence>
<dbReference type="Gene3D" id="1.25.10.10">
    <property type="entry name" value="Leucine-rich Repeat Variant"/>
    <property type="match status" value="1"/>
</dbReference>
<evidence type="ECO:0000313" key="2">
    <source>
        <dbReference type="Proteomes" id="UP000051096"/>
    </source>
</evidence>
<proteinExistence type="predicted"/>
<dbReference type="SUPFAM" id="SSF48371">
    <property type="entry name" value="ARM repeat"/>
    <property type="match status" value="1"/>
</dbReference>
<evidence type="ECO:0000313" key="1">
    <source>
        <dbReference type="EMBL" id="KPK70730.1"/>
    </source>
</evidence>